<dbReference type="SMART" id="SM00873">
    <property type="entry name" value="B3_4"/>
    <property type="match status" value="1"/>
</dbReference>
<dbReference type="Gene3D" id="2.40.50.140">
    <property type="entry name" value="Nucleic acid-binding proteins"/>
    <property type="match status" value="1"/>
</dbReference>
<evidence type="ECO:0000256" key="2">
    <source>
        <dbReference type="ARBA" id="ARBA00012814"/>
    </source>
</evidence>
<dbReference type="KEGG" id="mat:MARTH_orf177"/>
<dbReference type="Pfam" id="PF03483">
    <property type="entry name" value="B3_4"/>
    <property type="match status" value="1"/>
</dbReference>
<keyword evidence="6" id="KW-0547">Nucleotide-binding</keyword>
<dbReference type="InterPro" id="IPR045060">
    <property type="entry name" value="Phe-tRNA-ligase_IIc_bsu"/>
</dbReference>
<gene>
    <name evidence="15" type="primary">pheT</name>
    <name evidence="15" type="ordered locus">MARTH_orf177</name>
</gene>
<keyword evidence="3 12" id="KW-0820">tRNA-binding</keyword>
<dbReference type="SMART" id="SM00874">
    <property type="entry name" value="B5"/>
    <property type="match status" value="1"/>
</dbReference>
<dbReference type="Gene3D" id="3.50.40.10">
    <property type="entry name" value="Phenylalanyl-trna Synthetase, Chain B, domain 3"/>
    <property type="match status" value="1"/>
</dbReference>
<dbReference type="PANTHER" id="PTHR10947:SF0">
    <property type="entry name" value="PHENYLALANINE--TRNA LIGASE BETA SUBUNIT"/>
    <property type="match status" value="1"/>
</dbReference>
<keyword evidence="8" id="KW-0460">Magnesium</keyword>
<evidence type="ECO:0000256" key="11">
    <source>
        <dbReference type="ARBA" id="ARBA00023146"/>
    </source>
</evidence>
<evidence type="ECO:0000256" key="9">
    <source>
        <dbReference type="ARBA" id="ARBA00022884"/>
    </source>
</evidence>
<keyword evidence="11 15" id="KW-0030">Aminoacyl-tRNA synthetase</keyword>
<dbReference type="InterPro" id="IPR020825">
    <property type="entry name" value="Phe-tRNA_synthase-like_B3/B4"/>
</dbReference>
<dbReference type="SUPFAM" id="SSF56037">
    <property type="entry name" value="PheT/TilS domain"/>
    <property type="match status" value="1"/>
</dbReference>
<evidence type="ECO:0000256" key="3">
    <source>
        <dbReference type="ARBA" id="ARBA00022555"/>
    </source>
</evidence>
<evidence type="ECO:0000259" key="13">
    <source>
        <dbReference type="PROSITE" id="PS50886"/>
    </source>
</evidence>
<keyword evidence="10" id="KW-0648">Protein biosynthesis</keyword>
<dbReference type="GO" id="GO:0006432">
    <property type="term" value="P:phenylalanyl-tRNA aminoacylation"/>
    <property type="evidence" value="ECO:0007669"/>
    <property type="project" value="InterPro"/>
</dbReference>
<feature type="domain" description="TRNA-binding" evidence="13">
    <location>
        <begin position="39"/>
        <end position="152"/>
    </location>
</feature>
<evidence type="ECO:0000313" key="15">
    <source>
        <dbReference type="EMBL" id="ACF07101.1"/>
    </source>
</evidence>
<dbReference type="NCBIfam" id="NF001882">
    <property type="entry name" value="PRK00629.5-4"/>
    <property type="match status" value="1"/>
</dbReference>
<dbReference type="AlphaFoldDB" id="B3PM49"/>
<dbReference type="GO" id="GO:0004826">
    <property type="term" value="F:phenylalanine-tRNA ligase activity"/>
    <property type="evidence" value="ECO:0007669"/>
    <property type="project" value="UniProtKB-EC"/>
</dbReference>
<protein>
    <recommendedName>
        <fullName evidence="2">phenylalanine--tRNA ligase</fullName>
        <ecNumber evidence="2">6.1.1.20</ecNumber>
    </recommendedName>
</protein>
<dbReference type="GO" id="GO:0000049">
    <property type="term" value="F:tRNA binding"/>
    <property type="evidence" value="ECO:0007669"/>
    <property type="project" value="UniProtKB-UniRule"/>
</dbReference>
<keyword evidence="5" id="KW-0479">Metal-binding</keyword>
<dbReference type="GO" id="GO:0000287">
    <property type="term" value="F:magnesium ion binding"/>
    <property type="evidence" value="ECO:0007669"/>
    <property type="project" value="InterPro"/>
</dbReference>
<dbReference type="HOGENOM" id="CLU_016891_2_0_14"/>
<dbReference type="RefSeq" id="WP_012498058.1">
    <property type="nucleotide sequence ID" value="NC_011025.1"/>
</dbReference>
<proteinExistence type="predicted"/>
<feature type="domain" description="B5" evidence="14">
    <location>
        <begin position="390"/>
        <end position="467"/>
    </location>
</feature>
<dbReference type="InterPro" id="IPR045864">
    <property type="entry name" value="aa-tRNA-synth_II/BPL/LPL"/>
</dbReference>
<evidence type="ECO:0000259" key="14">
    <source>
        <dbReference type="PROSITE" id="PS51483"/>
    </source>
</evidence>
<keyword evidence="16" id="KW-1185">Reference proteome</keyword>
<keyword evidence="4" id="KW-0436">Ligase</keyword>
<dbReference type="SUPFAM" id="SSF55681">
    <property type="entry name" value="Class II aaRS and biotin synthetases"/>
    <property type="match status" value="1"/>
</dbReference>
<evidence type="ECO:0000256" key="1">
    <source>
        <dbReference type="ARBA" id="ARBA00001946"/>
    </source>
</evidence>
<evidence type="ECO:0000256" key="12">
    <source>
        <dbReference type="PROSITE-ProRule" id="PRU00209"/>
    </source>
</evidence>
<dbReference type="Gene3D" id="3.30.56.10">
    <property type="match status" value="2"/>
</dbReference>
<evidence type="ECO:0000256" key="8">
    <source>
        <dbReference type="ARBA" id="ARBA00022842"/>
    </source>
</evidence>
<reference evidence="15 16" key="1">
    <citation type="journal article" date="2008" name="Infect. Immun.">
        <title>Genome of Mycoplasma arthritidis.</title>
        <authorList>
            <person name="Dybvig K."/>
            <person name="Zuhua C."/>
            <person name="Lao P."/>
            <person name="Jordan D.S."/>
            <person name="French C.T."/>
            <person name="Tu A.H."/>
            <person name="Loraine A.E."/>
        </authorList>
    </citation>
    <scope>NUCLEOTIDE SEQUENCE [LARGE SCALE GENOMIC DNA]</scope>
    <source>
        <strain evidence="15 16">158L3-1</strain>
    </source>
</reference>
<dbReference type="GO" id="GO:0009328">
    <property type="term" value="C:phenylalanine-tRNA ligase complex"/>
    <property type="evidence" value="ECO:0007669"/>
    <property type="project" value="TreeGrafter"/>
</dbReference>
<sequence length="728" mass="83236">MIFSYKKLVSLAHIEQKTIEEIVAAINSLGFEVEDYHRFSDVEGIKFGHVLKTYKNPNADRLTVCEIQFADGMRTIQTTATNVVDDCYLMAFVPGSRSKGITFAPKKMQGIVSDGMLASLSEVGFNEQVTPAEFDDQIFIFNEIDLNLDPIKYFDLDDYMIDVTILSNRADANSYFIMAKELAAYFNSYVDFKTENLLLPTTNHELGFSKKLVSTNNILLFEVNLESTDFSLQEQAFLWKHNISVNNWVENIANLTFLMTGIKPQVYDADKLKNRAFSTELYSGELTIKEQKIVLNKALVLKDGSQIIGLAGIAPFDGYQVAADTQRVLIEISSYDIQSVRKNLKQSHIETQQTIRNCKEINSAQLVLAYNYMTKNFNLRPNVSLYKAIPKQVQIKITNSYLNKYAGFAISKSKNYLAVIEKLKILGFSFSNNNLNITCPTYRYDLLTAQDFVEEFFRFYGYDNFPKKPAKYHEALEAPLLEDAYLKKLAAKNYINVRTFSLISPEKNIFNPFNFANDYLIPASKNYEHSAIRKSMIYSLSNVMLHNQKQGMKVGSYFEIGSISVDHHNVLGIVSNQKTFDEIKRDLISLTNKNLTFKKSINSTFHPNVNCEIYLENKMIGYIAKIHPNLLKDEAIYSEILLEDLSPNAPSFKTFNKLPLKSRDITINLQPNESIEATIDKLNQIKGIFQIRVMGTFLKEDKTKNVTLSILLEEWATKKFDKDFNEKQ</sequence>
<dbReference type="PROSITE" id="PS50886">
    <property type="entry name" value="TRBD"/>
    <property type="match status" value="1"/>
</dbReference>
<keyword evidence="7" id="KW-0067">ATP-binding</keyword>
<dbReference type="EC" id="6.1.1.20" evidence="2"/>
<dbReference type="Proteomes" id="UP000008812">
    <property type="component" value="Chromosome"/>
</dbReference>
<dbReference type="GO" id="GO:0005524">
    <property type="term" value="F:ATP binding"/>
    <property type="evidence" value="ECO:0007669"/>
    <property type="project" value="UniProtKB-KW"/>
</dbReference>
<keyword evidence="9 12" id="KW-0694">RNA-binding</keyword>
<comment type="cofactor">
    <cofactor evidence="1">
        <name>Mg(2+)</name>
        <dbReference type="ChEBI" id="CHEBI:18420"/>
    </cofactor>
</comment>
<evidence type="ECO:0000256" key="5">
    <source>
        <dbReference type="ARBA" id="ARBA00022723"/>
    </source>
</evidence>
<organism evidence="15 16">
    <name type="scientific">Metamycoplasma arthritidis (strain 158L3-1)</name>
    <name type="common">Mycoplasma arthritidis</name>
    <dbReference type="NCBI Taxonomy" id="243272"/>
    <lineage>
        <taxon>Bacteria</taxon>
        <taxon>Bacillati</taxon>
        <taxon>Mycoplasmatota</taxon>
        <taxon>Mycoplasmoidales</taxon>
        <taxon>Metamycoplasmataceae</taxon>
        <taxon>Metamycoplasma</taxon>
    </lineage>
</organism>
<dbReference type="STRING" id="243272.MARTH_orf177"/>
<name>B3PM49_META1</name>
<dbReference type="InterPro" id="IPR009061">
    <property type="entry name" value="DNA-bd_dom_put_sf"/>
</dbReference>
<dbReference type="PANTHER" id="PTHR10947">
    <property type="entry name" value="PHENYLALANYL-TRNA SYNTHETASE BETA CHAIN AND LEUCINE-RICH REPEAT-CONTAINING PROTEIN 47"/>
    <property type="match status" value="1"/>
</dbReference>
<accession>B3PM49</accession>
<dbReference type="Pfam" id="PF17759">
    <property type="entry name" value="tRNA_synthFbeta"/>
    <property type="match status" value="1"/>
</dbReference>
<dbReference type="EMBL" id="CP001047">
    <property type="protein sequence ID" value="ACF07101.1"/>
    <property type="molecule type" value="Genomic_DNA"/>
</dbReference>
<evidence type="ECO:0000256" key="7">
    <source>
        <dbReference type="ARBA" id="ARBA00022840"/>
    </source>
</evidence>
<dbReference type="Gene3D" id="3.30.930.10">
    <property type="entry name" value="Bira Bifunctional Protein, Domain 2"/>
    <property type="match status" value="1"/>
</dbReference>
<dbReference type="eggNOG" id="COG0073">
    <property type="taxonomic scope" value="Bacteria"/>
</dbReference>
<dbReference type="eggNOG" id="COG0072">
    <property type="taxonomic scope" value="Bacteria"/>
</dbReference>
<dbReference type="InterPro" id="IPR005146">
    <property type="entry name" value="B3/B4_tRNA-bd"/>
</dbReference>
<dbReference type="SUPFAM" id="SSF50249">
    <property type="entry name" value="Nucleic acid-binding proteins"/>
    <property type="match status" value="1"/>
</dbReference>
<dbReference type="InterPro" id="IPR002547">
    <property type="entry name" value="tRNA-bd_dom"/>
</dbReference>
<evidence type="ECO:0000313" key="16">
    <source>
        <dbReference type="Proteomes" id="UP000008812"/>
    </source>
</evidence>
<dbReference type="InterPro" id="IPR005147">
    <property type="entry name" value="tRNA_synthase_B5-dom"/>
</dbReference>
<dbReference type="InterPro" id="IPR041616">
    <property type="entry name" value="PheRS_beta_core"/>
</dbReference>
<dbReference type="PROSITE" id="PS51483">
    <property type="entry name" value="B5"/>
    <property type="match status" value="1"/>
</dbReference>
<evidence type="ECO:0000256" key="10">
    <source>
        <dbReference type="ARBA" id="ARBA00022917"/>
    </source>
</evidence>
<evidence type="ECO:0000256" key="4">
    <source>
        <dbReference type="ARBA" id="ARBA00022598"/>
    </source>
</evidence>
<dbReference type="Pfam" id="PF01588">
    <property type="entry name" value="tRNA_bind"/>
    <property type="match status" value="1"/>
</dbReference>
<dbReference type="InterPro" id="IPR012340">
    <property type="entry name" value="NA-bd_OB-fold"/>
</dbReference>
<dbReference type="Pfam" id="PF03484">
    <property type="entry name" value="B5"/>
    <property type="match status" value="1"/>
</dbReference>
<evidence type="ECO:0000256" key="6">
    <source>
        <dbReference type="ARBA" id="ARBA00022741"/>
    </source>
</evidence>
<dbReference type="SUPFAM" id="SSF46955">
    <property type="entry name" value="Putative DNA-binding domain"/>
    <property type="match status" value="1"/>
</dbReference>